<dbReference type="RefSeq" id="WP_006521642.1">
    <property type="nucleotide sequence ID" value="NC_021184.1"/>
</dbReference>
<protein>
    <recommendedName>
        <fullName evidence="3">LppX_LprAFG lipoprotein</fullName>
    </recommendedName>
</protein>
<accession>R4KH27</accession>
<dbReference type="Proteomes" id="UP000013520">
    <property type="component" value="Chromosome"/>
</dbReference>
<evidence type="ECO:0000313" key="1">
    <source>
        <dbReference type="EMBL" id="AGL01914.1"/>
    </source>
</evidence>
<sequence length="231" mass="26383">MAKPHWLVVDKKILLALLAAMLLVLGIYRIGGAYYAKISVPPEELFALAMEKTLNASSFRFSMLVTIGDNVVSDVKGERVAPDSVHITGTMQDMPVEFIHTGEQTFIKGYWSDNWISLEGNKMVESELFVTEFNPLGNFNFKDVPIIKELPAEEIEGDKFRVFELQPIVQNALMELNYDDFKYRIWVHPGEQFIKKAHIEATGKHSKKDKLEINMQMWDFGKQIKVTPPSM</sequence>
<keyword evidence="2" id="KW-1185">Reference proteome</keyword>
<dbReference type="HOGENOM" id="CLU_098229_0_0_9"/>
<evidence type="ECO:0000313" key="2">
    <source>
        <dbReference type="Proteomes" id="UP000013520"/>
    </source>
</evidence>
<dbReference type="STRING" id="767817.Desgi_2507"/>
<reference evidence="1 2" key="1">
    <citation type="submission" date="2012-01" db="EMBL/GenBank/DDBJ databases">
        <title>Complete sequence of Desulfotomaculum gibsoniae DSM 7213.</title>
        <authorList>
            <consortium name="US DOE Joint Genome Institute"/>
            <person name="Lucas S."/>
            <person name="Han J."/>
            <person name="Lapidus A."/>
            <person name="Cheng J.-F."/>
            <person name="Goodwin L."/>
            <person name="Pitluck S."/>
            <person name="Peters L."/>
            <person name="Ovchinnikova G."/>
            <person name="Teshima H."/>
            <person name="Detter J.C."/>
            <person name="Han C."/>
            <person name="Tapia R."/>
            <person name="Land M."/>
            <person name="Hauser L."/>
            <person name="Kyrpides N."/>
            <person name="Ivanova N."/>
            <person name="Pagani I."/>
            <person name="Parshina S."/>
            <person name="Plugge C."/>
            <person name="Muyzer G."/>
            <person name="Kuever J."/>
            <person name="Ivanova A."/>
            <person name="Nazina T."/>
            <person name="Klenk H.-P."/>
            <person name="Brambilla E."/>
            <person name="Spring S."/>
            <person name="Stams A.F."/>
            <person name="Woyke T."/>
        </authorList>
    </citation>
    <scope>NUCLEOTIDE SEQUENCE [LARGE SCALE GENOMIC DNA]</scope>
    <source>
        <strain evidence="1 2">DSM 7213</strain>
    </source>
</reference>
<dbReference type="Gene3D" id="2.50.20.20">
    <property type="match status" value="1"/>
</dbReference>
<dbReference type="EMBL" id="CP003273">
    <property type="protein sequence ID" value="AGL01914.1"/>
    <property type="molecule type" value="Genomic_DNA"/>
</dbReference>
<dbReference type="KEGG" id="dgi:Desgi_2507"/>
<gene>
    <name evidence="1" type="ORF">Desgi_2507</name>
</gene>
<organism evidence="1 2">
    <name type="scientific">Desulfoscipio gibsoniae DSM 7213</name>
    <dbReference type="NCBI Taxonomy" id="767817"/>
    <lineage>
        <taxon>Bacteria</taxon>
        <taxon>Bacillati</taxon>
        <taxon>Bacillota</taxon>
        <taxon>Clostridia</taxon>
        <taxon>Eubacteriales</taxon>
        <taxon>Desulfallaceae</taxon>
        <taxon>Desulfoscipio</taxon>
    </lineage>
</organism>
<evidence type="ECO:0008006" key="3">
    <source>
        <dbReference type="Google" id="ProtNLM"/>
    </source>
</evidence>
<proteinExistence type="predicted"/>
<name>R4KH27_9FIRM</name>
<dbReference type="AlphaFoldDB" id="R4KH27"/>
<dbReference type="OrthoDB" id="1721427at2"/>
<dbReference type="eggNOG" id="ENOG5032RQG">
    <property type="taxonomic scope" value="Bacteria"/>
</dbReference>